<dbReference type="AlphaFoldDB" id="T1L3C0"/>
<dbReference type="Pfam" id="PF00089">
    <property type="entry name" value="Trypsin"/>
    <property type="match status" value="1"/>
</dbReference>
<dbReference type="PROSITE" id="PS50240">
    <property type="entry name" value="TRYPSIN_DOM"/>
    <property type="match status" value="1"/>
</dbReference>
<organism evidence="4 5">
    <name type="scientific">Tetranychus urticae</name>
    <name type="common">Two-spotted spider mite</name>
    <dbReference type="NCBI Taxonomy" id="32264"/>
    <lineage>
        <taxon>Eukaryota</taxon>
        <taxon>Metazoa</taxon>
        <taxon>Ecdysozoa</taxon>
        <taxon>Arthropoda</taxon>
        <taxon>Chelicerata</taxon>
        <taxon>Arachnida</taxon>
        <taxon>Acari</taxon>
        <taxon>Acariformes</taxon>
        <taxon>Trombidiformes</taxon>
        <taxon>Prostigmata</taxon>
        <taxon>Eleutherengona</taxon>
        <taxon>Raphignathae</taxon>
        <taxon>Tetranychoidea</taxon>
        <taxon>Tetranychidae</taxon>
        <taxon>Tetranychus</taxon>
    </lineage>
</organism>
<dbReference type="InterPro" id="IPR001314">
    <property type="entry name" value="Peptidase_S1A"/>
</dbReference>
<dbReference type="EnsemblMetazoa" id="tetur35g00980.1">
    <property type="protein sequence ID" value="tetur35g00980.1"/>
    <property type="gene ID" value="tetur35g00980"/>
</dbReference>
<dbReference type="eggNOG" id="KOG3627">
    <property type="taxonomic scope" value="Eukaryota"/>
</dbReference>
<dbReference type="PRINTS" id="PR00722">
    <property type="entry name" value="CHYMOTRYPSIN"/>
</dbReference>
<protein>
    <recommendedName>
        <fullName evidence="3">Peptidase S1 domain-containing protein</fullName>
    </recommendedName>
</protein>
<reference evidence="5" key="1">
    <citation type="submission" date="2011-08" db="EMBL/GenBank/DDBJ databases">
        <authorList>
            <person name="Rombauts S."/>
        </authorList>
    </citation>
    <scope>NUCLEOTIDE SEQUENCE</scope>
    <source>
        <strain evidence="5">London</strain>
    </source>
</reference>
<keyword evidence="1" id="KW-1015">Disulfide bond</keyword>
<sequence>MQRFVSSHLDLSLVKLKMTLFVSFLLLTLPIISNGLPFSHEKSNSTFRSYDNTFMDKVCGRDTNPGKVPFYASIGLDHPNVHYTMCGGVLIADRWVMTDVFCISYIFGPIRVVLGDQWNNKTIGVEAVHFHPDINSEPSMNNIALLLLKEPVQFSRNIQPICLPEPEEDETFHGRYGKVAGYEKLIPGQEKPTSTNMHINTLPIDRSDDCDEFFKKVVKKNITDSFFCAGYLEGRKDVCFPDRGDPFMVKVRKHWVIAGITLINKSCKKPHALDIYVRVGFHLDWIKRTIEQNNI</sequence>
<evidence type="ECO:0000256" key="2">
    <source>
        <dbReference type="ARBA" id="ARBA00024195"/>
    </source>
</evidence>
<dbReference type="SMART" id="SM00020">
    <property type="entry name" value="Tryp_SPc"/>
    <property type="match status" value="1"/>
</dbReference>
<dbReference type="GO" id="GO:0004252">
    <property type="term" value="F:serine-type endopeptidase activity"/>
    <property type="evidence" value="ECO:0007669"/>
    <property type="project" value="InterPro"/>
</dbReference>
<dbReference type="CDD" id="cd00190">
    <property type="entry name" value="Tryp_SPc"/>
    <property type="match status" value="1"/>
</dbReference>
<dbReference type="InterPro" id="IPR001254">
    <property type="entry name" value="Trypsin_dom"/>
</dbReference>
<dbReference type="InterPro" id="IPR051487">
    <property type="entry name" value="Ser/Thr_Proteases_Immune/Dev"/>
</dbReference>
<dbReference type="HOGENOM" id="CLU_006842_0_4_1"/>
<reference evidence="4" key="2">
    <citation type="submission" date="2015-06" db="UniProtKB">
        <authorList>
            <consortium name="EnsemblMetazoa"/>
        </authorList>
    </citation>
    <scope>IDENTIFICATION</scope>
</reference>
<dbReference type="InterPro" id="IPR043504">
    <property type="entry name" value="Peptidase_S1_PA_chymotrypsin"/>
</dbReference>
<keyword evidence="5" id="KW-1185">Reference proteome</keyword>
<dbReference type="GO" id="GO:0006508">
    <property type="term" value="P:proteolysis"/>
    <property type="evidence" value="ECO:0007669"/>
    <property type="project" value="InterPro"/>
</dbReference>
<accession>T1L3C0</accession>
<dbReference type="EMBL" id="CAEY01001015">
    <property type="status" value="NOT_ANNOTATED_CDS"/>
    <property type="molecule type" value="Genomic_DNA"/>
</dbReference>
<evidence type="ECO:0000256" key="1">
    <source>
        <dbReference type="ARBA" id="ARBA00023157"/>
    </source>
</evidence>
<dbReference type="PANTHER" id="PTHR24256">
    <property type="entry name" value="TRYPTASE-RELATED"/>
    <property type="match status" value="1"/>
</dbReference>
<dbReference type="Gene3D" id="2.40.10.10">
    <property type="entry name" value="Trypsin-like serine proteases"/>
    <property type="match status" value="1"/>
</dbReference>
<name>T1L3C0_TETUR</name>
<dbReference type="Proteomes" id="UP000015104">
    <property type="component" value="Unassembled WGS sequence"/>
</dbReference>
<evidence type="ECO:0000313" key="5">
    <source>
        <dbReference type="Proteomes" id="UP000015104"/>
    </source>
</evidence>
<proteinExistence type="inferred from homology"/>
<dbReference type="SUPFAM" id="SSF50494">
    <property type="entry name" value="Trypsin-like serine proteases"/>
    <property type="match status" value="1"/>
</dbReference>
<dbReference type="InterPro" id="IPR009003">
    <property type="entry name" value="Peptidase_S1_PA"/>
</dbReference>
<evidence type="ECO:0000313" key="4">
    <source>
        <dbReference type="EnsemblMetazoa" id="tetur35g00980.1"/>
    </source>
</evidence>
<dbReference type="STRING" id="32264.T1L3C0"/>
<feature type="domain" description="Peptidase S1" evidence="3">
    <location>
        <begin position="57"/>
        <end position="291"/>
    </location>
</feature>
<evidence type="ECO:0000259" key="3">
    <source>
        <dbReference type="PROSITE" id="PS50240"/>
    </source>
</evidence>
<comment type="similarity">
    <text evidence="2">Belongs to the peptidase S1 family. CLIP subfamily.</text>
</comment>